<accession>A0A261V7J1</accession>
<feature type="domain" description="EamA" evidence="6">
    <location>
        <begin position="161"/>
        <end position="284"/>
    </location>
</feature>
<protein>
    <recommendedName>
        <fullName evidence="6">EamA domain-containing protein</fullName>
    </recommendedName>
</protein>
<evidence type="ECO:0000256" key="5">
    <source>
        <dbReference type="SAM" id="Phobius"/>
    </source>
</evidence>
<evidence type="ECO:0000256" key="1">
    <source>
        <dbReference type="ARBA" id="ARBA00004141"/>
    </source>
</evidence>
<sequence length="297" mass="31148">MTPIHSVSNLAGVLWAVAGVGLFALVYVSGKLSGTDASALQIIWLRYVGGLATVVAVLVVQRDMARALSTRQPFLHACRAAAGGFGGVAAVFAAASMPVASASAIGLLDGLFTVLLGTILLREHVSLRQWIATLISLAGAITVVWAQGAFAAWNAGYTGPALIALAGAMLVALENVMIKTLARTEARGTVLFYVNLFGTIILAWPGLANWRAIPLQWLLVFLMLGPIAILAQLCNINAFRRVDASVVGAIRYAWILYGAVFGSLFFDEPFTLAMGVGTGLVLAGGGWLAVLRRRPAS</sequence>
<feature type="transmembrane region" description="Helical" evidence="5">
    <location>
        <begin position="12"/>
        <end position="30"/>
    </location>
</feature>
<feature type="transmembrane region" description="Helical" evidence="5">
    <location>
        <begin position="73"/>
        <end position="95"/>
    </location>
</feature>
<feature type="transmembrane region" description="Helical" evidence="5">
    <location>
        <begin position="101"/>
        <end position="121"/>
    </location>
</feature>
<feature type="transmembrane region" description="Helical" evidence="5">
    <location>
        <begin position="159"/>
        <end position="178"/>
    </location>
</feature>
<dbReference type="Pfam" id="PF00892">
    <property type="entry name" value="EamA"/>
    <property type="match status" value="2"/>
</dbReference>
<name>A0A261V7J1_9BORD</name>
<evidence type="ECO:0000259" key="6">
    <source>
        <dbReference type="Pfam" id="PF00892"/>
    </source>
</evidence>
<keyword evidence="2 5" id="KW-0812">Transmembrane</keyword>
<dbReference type="InterPro" id="IPR000620">
    <property type="entry name" value="EamA_dom"/>
</dbReference>
<feature type="transmembrane region" description="Helical" evidence="5">
    <location>
        <begin position="213"/>
        <end position="234"/>
    </location>
</feature>
<feature type="transmembrane region" description="Helical" evidence="5">
    <location>
        <begin position="272"/>
        <end position="291"/>
    </location>
</feature>
<evidence type="ECO:0000256" key="2">
    <source>
        <dbReference type="ARBA" id="ARBA00022692"/>
    </source>
</evidence>
<gene>
    <name evidence="7" type="ORF">CAL24_22185</name>
</gene>
<comment type="subcellular location">
    <subcellularLocation>
        <location evidence="1">Membrane</location>
        <topology evidence="1">Multi-pass membrane protein</topology>
    </subcellularLocation>
</comment>
<feature type="domain" description="EamA" evidence="6">
    <location>
        <begin position="11"/>
        <end position="144"/>
    </location>
</feature>
<dbReference type="PANTHER" id="PTHR22911">
    <property type="entry name" value="ACYL-MALONYL CONDENSING ENZYME-RELATED"/>
    <property type="match status" value="1"/>
</dbReference>
<evidence type="ECO:0000256" key="3">
    <source>
        <dbReference type="ARBA" id="ARBA00022989"/>
    </source>
</evidence>
<feature type="transmembrane region" description="Helical" evidence="5">
    <location>
        <begin position="246"/>
        <end position="266"/>
    </location>
</feature>
<dbReference type="Proteomes" id="UP000215633">
    <property type="component" value="Unassembled WGS sequence"/>
</dbReference>
<feature type="transmembrane region" description="Helical" evidence="5">
    <location>
        <begin position="130"/>
        <end position="153"/>
    </location>
</feature>
<dbReference type="EMBL" id="NEVT01000009">
    <property type="protein sequence ID" value="OZI69540.1"/>
    <property type="molecule type" value="Genomic_DNA"/>
</dbReference>
<keyword evidence="4 5" id="KW-0472">Membrane</keyword>
<dbReference type="PANTHER" id="PTHR22911:SF6">
    <property type="entry name" value="SOLUTE CARRIER FAMILY 35 MEMBER G1"/>
    <property type="match status" value="1"/>
</dbReference>
<feature type="transmembrane region" description="Helical" evidence="5">
    <location>
        <begin position="42"/>
        <end position="61"/>
    </location>
</feature>
<keyword evidence="8" id="KW-1185">Reference proteome</keyword>
<organism evidence="7 8">
    <name type="scientific">Bordetella genomosp. 2</name>
    <dbReference type="NCBI Taxonomy" id="1983456"/>
    <lineage>
        <taxon>Bacteria</taxon>
        <taxon>Pseudomonadati</taxon>
        <taxon>Pseudomonadota</taxon>
        <taxon>Betaproteobacteria</taxon>
        <taxon>Burkholderiales</taxon>
        <taxon>Alcaligenaceae</taxon>
        <taxon>Bordetella</taxon>
    </lineage>
</organism>
<reference evidence="8" key="1">
    <citation type="submission" date="2017-05" db="EMBL/GenBank/DDBJ databases">
        <title>Complete and WGS of Bordetella genogroups.</title>
        <authorList>
            <person name="Spilker T."/>
            <person name="Lipuma J."/>
        </authorList>
    </citation>
    <scope>NUCLEOTIDE SEQUENCE [LARGE SCALE GENOMIC DNA]</scope>
    <source>
        <strain evidence="8">AU8256</strain>
    </source>
</reference>
<dbReference type="GO" id="GO:0016020">
    <property type="term" value="C:membrane"/>
    <property type="evidence" value="ECO:0007669"/>
    <property type="project" value="UniProtKB-SubCell"/>
</dbReference>
<evidence type="ECO:0000313" key="8">
    <source>
        <dbReference type="Proteomes" id="UP000215633"/>
    </source>
</evidence>
<keyword evidence="3 5" id="KW-1133">Transmembrane helix</keyword>
<comment type="caution">
    <text evidence="7">The sequence shown here is derived from an EMBL/GenBank/DDBJ whole genome shotgun (WGS) entry which is preliminary data.</text>
</comment>
<dbReference type="RefSeq" id="WP_094807953.1">
    <property type="nucleotide sequence ID" value="NZ_NEVT01000009.1"/>
</dbReference>
<evidence type="ECO:0000313" key="7">
    <source>
        <dbReference type="EMBL" id="OZI69540.1"/>
    </source>
</evidence>
<evidence type="ECO:0000256" key="4">
    <source>
        <dbReference type="ARBA" id="ARBA00023136"/>
    </source>
</evidence>
<dbReference type="InterPro" id="IPR037185">
    <property type="entry name" value="EmrE-like"/>
</dbReference>
<dbReference type="SUPFAM" id="SSF103481">
    <property type="entry name" value="Multidrug resistance efflux transporter EmrE"/>
    <property type="match status" value="2"/>
</dbReference>
<dbReference type="AlphaFoldDB" id="A0A261V7J1"/>
<proteinExistence type="predicted"/>
<feature type="transmembrane region" description="Helical" evidence="5">
    <location>
        <begin position="190"/>
        <end position="207"/>
    </location>
</feature>